<proteinExistence type="predicted"/>
<name>R4JDS0_9CAUD</name>
<organism evidence="1 2">
    <name type="scientific">Bacillus phage SIOphi</name>
    <dbReference type="NCBI Taxonomy" id="1285382"/>
    <lineage>
        <taxon>Viruses</taxon>
        <taxon>Duplodnaviria</taxon>
        <taxon>Heunggongvirae</taxon>
        <taxon>Uroviricota</taxon>
        <taxon>Caudoviricetes</taxon>
        <taxon>Herelleviridae</taxon>
        <taxon>Bastillevirinae</taxon>
        <taxon>Siophivirus</taxon>
        <taxon>Siophivirus SIOphi</taxon>
    </lineage>
</organism>
<keyword evidence="2" id="KW-1185">Reference proteome</keyword>
<dbReference type="EMBL" id="KC699836">
    <property type="protein sequence ID" value="AGK86877.1"/>
    <property type="molecule type" value="Genomic_DNA"/>
</dbReference>
<evidence type="ECO:0000313" key="2">
    <source>
        <dbReference type="Proteomes" id="UP000258501"/>
    </source>
</evidence>
<evidence type="ECO:0000313" key="1">
    <source>
        <dbReference type="EMBL" id="AGK86877.1"/>
    </source>
</evidence>
<reference evidence="1 2" key="1">
    <citation type="submission" date="2013-02" db="EMBL/GenBank/DDBJ databases">
        <authorList>
            <person name="Lukaszewicz M."/>
            <person name="Biegalska A."/>
            <person name="Krasowska A."/>
        </authorList>
    </citation>
    <scope>NUCLEOTIDE SEQUENCE [LARGE SCALE GENOMIC DNA]</scope>
</reference>
<protein>
    <submittedName>
        <fullName evidence="1">Uncharacterized protein</fullName>
    </submittedName>
</protein>
<gene>
    <name evidence="1" type="ORF">SIOphi_00345</name>
</gene>
<dbReference type="Proteomes" id="UP000258501">
    <property type="component" value="Segment"/>
</dbReference>
<accession>R4JDS0</accession>
<sequence length="63" mass="7426">MKFKEFRDRINELWDNEMISDEAEVYFEDKRVSYGGAIDDVEYIDIDKDGDLILVNTICDEGE</sequence>